<dbReference type="InterPro" id="IPR027417">
    <property type="entry name" value="P-loop_NTPase"/>
</dbReference>
<dbReference type="Gene3D" id="3.40.50.300">
    <property type="entry name" value="P-loop containing nucleotide triphosphate hydrolases"/>
    <property type="match status" value="1"/>
</dbReference>
<dbReference type="Proteomes" id="UP001500279">
    <property type="component" value="Unassembled WGS sequence"/>
</dbReference>
<evidence type="ECO:0000259" key="1">
    <source>
        <dbReference type="Pfam" id="PF07728"/>
    </source>
</evidence>
<keyword evidence="3" id="KW-1185">Reference proteome</keyword>
<dbReference type="InterPro" id="IPR011704">
    <property type="entry name" value="ATPase_dyneun-rel_AAA"/>
</dbReference>
<accession>A0ABN1K6D8</accession>
<dbReference type="RefSeq" id="WP_231011984.1">
    <property type="nucleotide sequence ID" value="NZ_BAAAEW010000022.1"/>
</dbReference>
<evidence type="ECO:0000313" key="2">
    <source>
        <dbReference type="EMBL" id="GAA0756129.1"/>
    </source>
</evidence>
<sequence length="963" mass="105201">MTVSVSDRYAMWDQFLARWPLKSLGEMTLQQYTQAGDKDSFTNWLETGTEDLGSMWGGSSFKFGVYSRKNQSAKTDGEGLRYTQDYAWLNKYGETPEVAFREVRTAIVQVAEAASRGDLAAIDEVDLGTVTKWKIAFLYQDRAHPCVLPIFKRESLQSLVGPGKQSCAALQYALTAKRHDLDLLAYGDELWSDIQTIEAAKLGLEAALAYLESHDGLQPVKEPTKYLAGFKTASGLQLALVRTNNTPTLCLSPGDWLDGVRGELQDIKFHAADKPRNSNLAANAPSLAVGQPMVQVAVPSLKALMDLCEAYIGATESESADTPSPARAMQPMLPMPQPPLNQILYGPPGTGKTYATVNAALAILDPAFLASHGDDRAALKARFDALIEDQRIRFVTFHQSFSYEDFVEGLRATTSEDAGQIRYEIVDGVFKVICEAAAAKVVLPAEAGAGALPTLDVKGRRIWKMSLGNTLGSDASIYDECIASGYALLGYGGKVDFAGCKSREEVLQRYQAGGLRLENAQTDYGVTSVTAFVVRMKPGDLVVISDGNFKFRAIGEVAGDYALKPHSEYDNDYSQMRPVRWLRTYVPSQPHGELMNNQFSQMTLYELRPGSIDVAKLQRLLGEGRSEVGSGQLQLGTVGSSGYEITRVSADLVELNKPNGNRLAFAMSLLNTLAAAVRAGQISVEDIRQKRAVEKLPGQGLEPYLVNGYPNILAPLVERLAGGGAAVLGGKAGDVSPDARVLIIDEINRGNISRIFGELITLIEPSKRAGADEALEAVLPYSQESFSVPGNVYLIGTMNTADRSLAGLDIALRRRFVFKEMPPQPDLLRGVEVAGVDLGELLATLNQRIEALLDREHCLGHAYFMPLKAAPSLAKLSEVFRNQVLPLLQEYFFEDWQRIQWVLNDHRKANLEHQFVQAVPLDAARLFGPGVNVSQQRPAWRVNGDAFMRAESYLGVLDATAAV</sequence>
<comment type="caution">
    <text evidence="2">The sequence shown here is derived from an EMBL/GenBank/DDBJ whole genome shotgun (WGS) entry which is preliminary data.</text>
</comment>
<name>A0ABN1K6D8_9BURK</name>
<dbReference type="Pfam" id="PF07728">
    <property type="entry name" value="AAA_5"/>
    <property type="match status" value="1"/>
</dbReference>
<dbReference type="InterPro" id="IPR052934">
    <property type="entry name" value="Methyl-DNA_Rec/Restrict_Enz"/>
</dbReference>
<dbReference type="SUPFAM" id="SSF52540">
    <property type="entry name" value="P-loop containing nucleoside triphosphate hydrolases"/>
    <property type="match status" value="1"/>
</dbReference>
<protein>
    <recommendedName>
        <fullName evidence="1">ATPase dynein-related AAA domain-containing protein</fullName>
    </recommendedName>
</protein>
<reference evidence="2 3" key="1">
    <citation type="journal article" date="2019" name="Int. J. Syst. Evol. Microbiol.">
        <title>The Global Catalogue of Microorganisms (GCM) 10K type strain sequencing project: providing services to taxonomists for standard genome sequencing and annotation.</title>
        <authorList>
            <consortium name="The Broad Institute Genomics Platform"/>
            <consortium name="The Broad Institute Genome Sequencing Center for Infectious Disease"/>
            <person name="Wu L."/>
            <person name="Ma J."/>
        </authorList>
    </citation>
    <scope>NUCLEOTIDE SEQUENCE [LARGE SCALE GENOMIC DNA]</scope>
    <source>
        <strain evidence="2 3">JCM 15503</strain>
    </source>
</reference>
<organism evidence="2 3">
    <name type="scientific">Ideonella azotifigens</name>
    <dbReference type="NCBI Taxonomy" id="513160"/>
    <lineage>
        <taxon>Bacteria</taxon>
        <taxon>Pseudomonadati</taxon>
        <taxon>Pseudomonadota</taxon>
        <taxon>Betaproteobacteria</taxon>
        <taxon>Burkholderiales</taxon>
        <taxon>Sphaerotilaceae</taxon>
        <taxon>Ideonella</taxon>
    </lineage>
</organism>
<proteinExistence type="predicted"/>
<feature type="domain" description="ATPase dynein-related AAA" evidence="1">
    <location>
        <begin position="738"/>
        <end position="816"/>
    </location>
</feature>
<dbReference type="PANTHER" id="PTHR37291">
    <property type="entry name" value="5-METHYLCYTOSINE-SPECIFIC RESTRICTION ENZYME B"/>
    <property type="match status" value="1"/>
</dbReference>
<evidence type="ECO:0000313" key="3">
    <source>
        <dbReference type="Proteomes" id="UP001500279"/>
    </source>
</evidence>
<dbReference type="PANTHER" id="PTHR37291:SF1">
    <property type="entry name" value="TYPE IV METHYL-DIRECTED RESTRICTION ENZYME ECOKMCRB SUBUNIT"/>
    <property type="match status" value="1"/>
</dbReference>
<dbReference type="EMBL" id="BAAAEW010000022">
    <property type="protein sequence ID" value="GAA0756129.1"/>
    <property type="molecule type" value="Genomic_DNA"/>
</dbReference>
<gene>
    <name evidence="2" type="ORF">GCM10009107_34290</name>
</gene>